<dbReference type="Proteomes" id="UP000235739">
    <property type="component" value="Unassembled WGS sequence"/>
</dbReference>
<gene>
    <name evidence="1" type="ORF">CIK84_16820</name>
</gene>
<accession>A0A2N7RYR2</accession>
<evidence type="ECO:0000313" key="2">
    <source>
        <dbReference type="Proteomes" id="UP000235739"/>
    </source>
</evidence>
<proteinExistence type="predicted"/>
<evidence type="ECO:0000313" key="1">
    <source>
        <dbReference type="EMBL" id="PMQ19011.1"/>
    </source>
</evidence>
<organism evidence="1 2">
    <name type="scientific">Glutamicibacter arilaitensis</name>
    <dbReference type="NCBI Taxonomy" id="256701"/>
    <lineage>
        <taxon>Bacteria</taxon>
        <taxon>Bacillati</taxon>
        <taxon>Actinomycetota</taxon>
        <taxon>Actinomycetes</taxon>
        <taxon>Micrococcales</taxon>
        <taxon>Micrococcaceae</taxon>
        <taxon>Glutamicibacter</taxon>
    </lineage>
</organism>
<dbReference type="AlphaFoldDB" id="A0A2N7RYR2"/>
<name>A0A2N7RYR2_9MICC</name>
<dbReference type="EMBL" id="PNQX01000003">
    <property type="protein sequence ID" value="PMQ19011.1"/>
    <property type="molecule type" value="Genomic_DNA"/>
</dbReference>
<reference evidence="1 2" key="1">
    <citation type="journal article" date="2017" name="Elife">
        <title>Extensive horizontal gene transfer in cheese-associated bacteria.</title>
        <authorList>
            <person name="Bonham K.S."/>
            <person name="Wolfe B.E."/>
            <person name="Dutton R.J."/>
        </authorList>
    </citation>
    <scope>NUCLEOTIDE SEQUENCE [LARGE SCALE GENOMIC DNA]</scope>
    <source>
        <strain evidence="1 2">JB182</strain>
    </source>
</reference>
<comment type="caution">
    <text evidence="1">The sequence shown here is derived from an EMBL/GenBank/DDBJ whole genome shotgun (WGS) entry which is preliminary data.</text>
</comment>
<sequence length="68" mass="7743">MLICEDLIKRKFAPGKFHFGGQMLWLPGNAIFKRIQALVKSVLSEVELRHDFLDDLDKLSGGVKRCGR</sequence>
<protein>
    <submittedName>
        <fullName evidence="1">Uncharacterized protein</fullName>
    </submittedName>
</protein>